<dbReference type="AlphaFoldDB" id="A0A1F6EHX4"/>
<evidence type="ECO:0000313" key="2">
    <source>
        <dbReference type="Proteomes" id="UP000177306"/>
    </source>
</evidence>
<protein>
    <submittedName>
        <fullName evidence="1">Uncharacterized protein</fullName>
    </submittedName>
</protein>
<dbReference type="EMBL" id="MFLY01000005">
    <property type="protein sequence ID" value="OGG73207.1"/>
    <property type="molecule type" value="Genomic_DNA"/>
</dbReference>
<evidence type="ECO:0000313" key="1">
    <source>
        <dbReference type="EMBL" id="OGG73207.1"/>
    </source>
</evidence>
<sequence length="201" mass="22672">MDKTMTPSAITAGQIGKIQELLGARLRKSRLPSEPVQQVLATQGDAVADEMLAAIRTRVEAICNMIVRHVNVNRARTPQEALKATGRNVYANDSVVKTMPKGEGDEAEVHFFKHSRWISDDDLEEEYEKRGLTAVDPYSLAAVNEADPGFADTHPNGTHWKDANGKWCYAAFDRWLDGRRVNVHRRGNDWRGDWWFAGLRK</sequence>
<name>A0A1F6EHX4_9BACT</name>
<gene>
    <name evidence="1" type="ORF">A3A38_02325</name>
</gene>
<accession>A0A1F6EHX4</accession>
<proteinExistence type="predicted"/>
<reference evidence="1 2" key="1">
    <citation type="journal article" date="2016" name="Nat. Commun.">
        <title>Thousands of microbial genomes shed light on interconnected biogeochemical processes in an aquifer system.</title>
        <authorList>
            <person name="Anantharaman K."/>
            <person name="Brown C.T."/>
            <person name="Hug L.A."/>
            <person name="Sharon I."/>
            <person name="Castelle C.J."/>
            <person name="Probst A.J."/>
            <person name="Thomas B.C."/>
            <person name="Singh A."/>
            <person name="Wilkins M.J."/>
            <person name="Karaoz U."/>
            <person name="Brodie E.L."/>
            <person name="Williams K.H."/>
            <person name="Hubbard S.S."/>
            <person name="Banfield J.F."/>
        </authorList>
    </citation>
    <scope>NUCLEOTIDE SEQUENCE [LARGE SCALE GENOMIC DNA]</scope>
</reference>
<organism evidence="1 2">
    <name type="scientific">Candidatus Kaiserbacteria bacterium RIFCSPLOWO2_01_FULL_53_17</name>
    <dbReference type="NCBI Taxonomy" id="1798511"/>
    <lineage>
        <taxon>Bacteria</taxon>
        <taxon>Candidatus Kaiseribacteriota</taxon>
    </lineage>
</organism>
<comment type="caution">
    <text evidence="1">The sequence shown here is derived from an EMBL/GenBank/DDBJ whole genome shotgun (WGS) entry which is preliminary data.</text>
</comment>
<dbReference type="Proteomes" id="UP000177306">
    <property type="component" value="Unassembled WGS sequence"/>
</dbReference>